<evidence type="ECO:0000313" key="8">
    <source>
        <dbReference type="EMBL" id="EAU65627.1"/>
    </source>
</evidence>
<evidence type="ECO:0000313" key="10">
    <source>
        <dbReference type="Proteomes" id="UP000032702"/>
    </source>
</evidence>
<dbReference type="SUPFAM" id="SSF88946">
    <property type="entry name" value="Sigma2 domain of RNA polymerase sigma factors"/>
    <property type="match status" value="1"/>
</dbReference>
<dbReference type="Gene3D" id="1.10.1740.10">
    <property type="match status" value="1"/>
</dbReference>
<evidence type="ECO:0000256" key="4">
    <source>
        <dbReference type="ARBA" id="ARBA00023163"/>
    </source>
</evidence>
<accession>Q08YT5</accession>
<evidence type="ECO:0000256" key="5">
    <source>
        <dbReference type="SAM" id="MobiDB-lite"/>
    </source>
</evidence>
<dbReference type="InterPro" id="IPR014284">
    <property type="entry name" value="RNA_pol_sigma-70_dom"/>
</dbReference>
<organism evidence="8 10">
    <name type="scientific">Stigmatella aurantiaca (strain DW4/3-1)</name>
    <dbReference type="NCBI Taxonomy" id="378806"/>
    <lineage>
        <taxon>Bacteria</taxon>
        <taxon>Pseudomonadati</taxon>
        <taxon>Myxococcota</taxon>
        <taxon>Myxococcia</taxon>
        <taxon>Myxococcales</taxon>
        <taxon>Cystobacterineae</taxon>
        <taxon>Archangiaceae</taxon>
        <taxon>Stigmatella</taxon>
    </lineage>
</organism>
<dbReference type="STRING" id="378806.STAUR_4272"/>
<dbReference type="Proteomes" id="UP000032702">
    <property type="component" value="Unassembled WGS sequence"/>
</dbReference>
<evidence type="ECO:0000256" key="3">
    <source>
        <dbReference type="ARBA" id="ARBA00023125"/>
    </source>
</evidence>
<keyword evidence="1" id="KW-0805">Transcription regulation</keyword>
<dbReference type="NCBIfam" id="TIGR02937">
    <property type="entry name" value="sigma70-ECF"/>
    <property type="match status" value="1"/>
</dbReference>
<dbReference type="InterPro" id="IPR007627">
    <property type="entry name" value="RNA_pol_sigma70_r2"/>
</dbReference>
<dbReference type="Proteomes" id="UP000001351">
    <property type="component" value="Chromosome"/>
</dbReference>
<sequence length="233" mass="26763">MEVDGAADMLGATMAIDRERLERDIQELCLRKDTGKAVERALQGYGMEIMRLIASVLHNPEQAKDAFSLFCESLLKGLPGFRWESSFRTWAYRLARNACYQLMHAPSGRELPVTSSAFPEQPQWHRSDTRPWQRTSVKERFRALRDSLEPEERMLLMLRVDQRLSWTEVARIMWDLDEAPTGAALSRKATALRQHFQRVKTHLRTRAIEQGLIEQEEAASARTPSPEEEGPSP</sequence>
<dbReference type="Pfam" id="PF04542">
    <property type="entry name" value="Sigma70_r2"/>
    <property type="match status" value="1"/>
</dbReference>
<dbReference type="OrthoDB" id="5524536at2"/>
<dbReference type="InterPro" id="IPR013325">
    <property type="entry name" value="RNA_pol_sigma_r2"/>
</dbReference>
<dbReference type="HOGENOM" id="CLU_1406180_0_0_7"/>
<dbReference type="GO" id="GO:0003677">
    <property type="term" value="F:DNA binding"/>
    <property type="evidence" value="ECO:0007669"/>
    <property type="project" value="UniProtKB-KW"/>
</dbReference>
<dbReference type="EMBL" id="AAMD01000076">
    <property type="protein sequence ID" value="EAU65627.1"/>
    <property type="molecule type" value="Genomic_DNA"/>
</dbReference>
<feature type="region of interest" description="Disordered" evidence="5">
    <location>
        <begin position="212"/>
        <end position="233"/>
    </location>
</feature>
<keyword evidence="4" id="KW-0804">Transcription</keyword>
<evidence type="ECO:0000313" key="7">
    <source>
        <dbReference type="EMBL" id="ADO72052.1"/>
    </source>
</evidence>
<dbReference type="eggNOG" id="COG1595">
    <property type="taxonomic scope" value="Bacteria"/>
</dbReference>
<proteinExistence type="predicted"/>
<protein>
    <submittedName>
        <fullName evidence="7">RNA polymerase, sigma-24 subunit</fullName>
    </submittedName>
    <submittedName>
        <fullName evidence="8">Sigma-24, putative</fullName>
    </submittedName>
</protein>
<keyword evidence="3" id="KW-0238">DNA-binding</keyword>
<evidence type="ECO:0000256" key="1">
    <source>
        <dbReference type="ARBA" id="ARBA00023015"/>
    </source>
</evidence>
<dbReference type="KEGG" id="sur:STAUR_4272"/>
<gene>
    <name evidence="7" type="ordered locus">STAUR_4272</name>
    <name evidence="8" type="ORF">STIAU_6479</name>
</gene>
<name>Q08YT5_STIAD</name>
<dbReference type="EMBL" id="CP002271">
    <property type="protein sequence ID" value="ADO72052.1"/>
    <property type="molecule type" value="Genomic_DNA"/>
</dbReference>
<keyword evidence="9" id="KW-1185">Reference proteome</keyword>
<reference evidence="8 10" key="1">
    <citation type="submission" date="2006-04" db="EMBL/GenBank/DDBJ databases">
        <authorList>
            <person name="Nierman W.C."/>
        </authorList>
    </citation>
    <scope>NUCLEOTIDE SEQUENCE [LARGE SCALE GENOMIC DNA]</scope>
    <source>
        <strain evidence="8 10">DW4/3-1</strain>
    </source>
</reference>
<dbReference type="PANTHER" id="PTHR43133:SF8">
    <property type="entry name" value="RNA POLYMERASE SIGMA FACTOR HI_1459-RELATED"/>
    <property type="match status" value="1"/>
</dbReference>
<reference evidence="7 9" key="2">
    <citation type="journal article" date="2011" name="Mol. Biol. Evol.">
        <title>Comparative genomic analysis of fruiting body formation in Myxococcales.</title>
        <authorList>
            <person name="Huntley S."/>
            <person name="Hamann N."/>
            <person name="Wegener-Feldbrugge S."/>
            <person name="Treuner-Lange A."/>
            <person name="Kube M."/>
            <person name="Reinhardt R."/>
            <person name="Klages S."/>
            <person name="Muller R."/>
            <person name="Ronning C.M."/>
            <person name="Nierman W.C."/>
            <person name="Sogaard-Andersen L."/>
        </authorList>
    </citation>
    <scope>NUCLEOTIDE SEQUENCE [LARGE SCALE GENOMIC DNA]</scope>
    <source>
        <strain evidence="7 9">DW4/3-1</strain>
    </source>
</reference>
<evidence type="ECO:0000259" key="6">
    <source>
        <dbReference type="Pfam" id="PF04542"/>
    </source>
</evidence>
<dbReference type="PANTHER" id="PTHR43133">
    <property type="entry name" value="RNA POLYMERASE ECF-TYPE SIGMA FACTO"/>
    <property type="match status" value="1"/>
</dbReference>
<evidence type="ECO:0000256" key="2">
    <source>
        <dbReference type="ARBA" id="ARBA00023082"/>
    </source>
</evidence>
<dbReference type="InterPro" id="IPR039425">
    <property type="entry name" value="RNA_pol_sigma-70-like"/>
</dbReference>
<keyword evidence="2" id="KW-0731">Sigma factor</keyword>
<feature type="domain" description="RNA polymerase sigma-70 region 2" evidence="6">
    <location>
        <begin position="48"/>
        <end position="101"/>
    </location>
</feature>
<dbReference type="AlphaFoldDB" id="Q08YT5"/>
<evidence type="ECO:0000313" key="9">
    <source>
        <dbReference type="Proteomes" id="UP000001351"/>
    </source>
</evidence>
<dbReference type="GO" id="GO:0016987">
    <property type="term" value="F:sigma factor activity"/>
    <property type="evidence" value="ECO:0007669"/>
    <property type="project" value="UniProtKB-KW"/>
</dbReference>
<dbReference type="GO" id="GO:0006352">
    <property type="term" value="P:DNA-templated transcription initiation"/>
    <property type="evidence" value="ECO:0007669"/>
    <property type="project" value="InterPro"/>
</dbReference>